<reference evidence="1 3" key="1">
    <citation type="journal article" date="2014" name="BMC Genomics">
        <title>Genome sequence of Anopheles sinensis provides insight into genetics basis of mosquito competence for malaria parasites.</title>
        <authorList>
            <person name="Zhou D."/>
            <person name="Zhang D."/>
            <person name="Ding G."/>
            <person name="Shi L."/>
            <person name="Hou Q."/>
            <person name="Ye Y."/>
            <person name="Xu Y."/>
            <person name="Zhou H."/>
            <person name="Xiong C."/>
            <person name="Li S."/>
            <person name="Yu J."/>
            <person name="Hong S."/>
            <person name="Yu X."/>
            <person name="Zou P."/>
            <person name="Chen C."/>
            <person name="Chang X."/>
            <person name="Wang W."/>
            <person name="Lv Y."/>
            <person name="Sun Y."/>
            <person name="Ma L."/>
            <person name="Shen B."/>
            <person name="Zhu C."/>
        </authorList>
    </citation>
    <scope>NUCLEOTIDE SEQUENCE [LARGE SCALE GENOMIC DNA]</scope>
</reference>
<organism evidence="1">
    <name type="scientific">Anopheles sinensis</name>
    <name type="common">Mosquito</name>
    <dbReference type="NCBI Taxonomy" id="74873"/>
    <lineage>
        <taxon>Eukaryota</taxon>
        <taxon>Metazoa</taxon>
        <taxon>Ecdysozoa</taxon>
        <taxon>Arthropoda</taxon>
        <taxon>Hexapoda</taxon>
        <taxon>Insecta</taxon>
        <taxon>Pterygota</taxon>
        <taxon>Neoptera</taxon>
        <taxon>Endopterygota</taxon>
        <taxon>Diptera</taxon>
        <taxon>Nematocera</taxon>
        <taxon>Culicoidea</taxon>
        <taxon>Culicidae</taxon>
        <taxon>Anophelinae</taxon>
        <taxon>Anopheles</taxon>
    </lineage>
</organism>
<gene>
    <name evidence="1" type="ORF">ZHAS_00006848</name>
</gene>
<dbReference type="EnsemblMetazoa" id="ASIC006848-RA">
    <property type="protein sequence ID" value="ASIC006848-PA"/>
    <property type="gene ID" value="ASIC006848"/>
</dbReference>
<keyword evidence="3" id="KW-1185">Reference proteome</keyword>
<name>A0A084VN76_ANOSI</name>
<evidence type="ECO:0000313" key="1">
    <source>
        <dbReference type="EMBL" id="KFB39420.1"/>
    </source>
</evidence>
<proteinExistence type="predicted"/>
<dbReference type="AlphaFoldDB" id="A0A084VN76"/>
<sequence length="150" mass="16521">MLIKLAQLIRPARALMDPARYQLATMCWEAIFHHLSYDGLLSLHEGDEGLVVVKESGATVRVATLGQEVIFQSTSPALSCRLYVTARCYPGARSYSRNRCGIVPLGASVRRSQRAREGTTKSERYRAKGAATLLSTNVRFAPLGAHFIEP</sequence>
<evidence type="ECO:0000313" key="2">
    <source>
        <dbReference type="EnsemblMetazoa" id="ASIC006848-PA"/>
    </source>
</evidence>
<dbReference type="EMBL" id="KE524984">
    <property type="protein sequence ID" value="KFB39420.1"/>
    <property type="molecule type" value="Genomic_DNA"/>
</dbReference>
<protein>
    <submittedName>
        <fullName evidence="1 2">RNA editing complex protein MP46</fullName>
    </submittedName>
</protein>
<dbReference type="VEuPathDB" id="VectorBase:ASIC006848"/>
<accession>A0A084VN76</accession>
<dbReference type="EMBL" id="ATLV01014722">
    <property type="status" value="NOT_ANNOTATED_CDS"/>
    <property type="molecule type" value="Genomic_DNA"/>
</dbReference>
<dbReference type="Proteomes" id="UP000030765">
    <property type="component" value="Unassembled WGS sequence"/>
</dbReference>
<evidence type="ECO:0000313" key="3">
    <source>
        <dbReference type="Proteomes" id="UP000030765"/>
    </source>
</evidence>
<reference evidence="2" key="2">
    <citation type="submission" date="2020-05" db="UniProtKB">
        <authorList>
            <consortium name="EnsemblMetazoa"/>
        </authorList>
    </citation>
    <scope>IDENTIFICATION</scope>
</reference>